<dbReference type="InterPro" id="IPR000266">
    <property type="entry name" value="Ribosomal_uS17"/>
</dbReference>
<dbReference type="PANTHER" id="PTHR10744:SF1">
    <property type="entry name" value="SMALL RIBOSOMAL SUBUNIT PROTEIN US17M"/>
    <property type="match status" value="1"/>
</dbReference>
<comment type="similarity">
    <text evidence="1 6 7">Belongs to the universal ribosomal protein uS17 family.</text>
</comment>
<evidence type="ECO:0000256" key="4">
    <source>
        <dbReference type="ARBA" id="ARBA00022980"/>
    </source>
</evidence>
<dbReference type="Proteomes" id="UP000178646">
    <property type="component" value="Unassembled WGS sequence"/>
</dbReference>
<evidence type="ECO:0000256" key="2">
    <source>
        <dbReference type="ARBA" id="ARBA00022730"/>
    </source>
</evidence>
<evidence type="ECO:0000313" key="8">
    <source>
        <dbReference type="EMBL" id="OHA51356.1"/>
    </source>
</evidence>
<sequence length="77" mass="9140">MPKKKLKGTIMSDAMQKTVIVSVDRYVKHPKYKKYVKKTNRYKAHDEKEEYNVGDKVIIQECRPLSKDKHFEVLSKI</sequence>
<keyword evidence="4 6" id="KW-0689">Ribosomal protein</keyword>
<dbReference type="NCBIfam" id="TIGR03635">
    <property type="entry name" value="uS17_bact"/>
    <property type="match status" value="1"/>
</dbReference>
<dbReference type="InterPro" id="IPR019984">
    <property type="entry name" value="Ribosomal_uS17_bact/chlr"/>
</dbReference>
<dbReference type="GO" id="GO:0003735">
    <property type="term" value="F:structural constituent of ribosome"/>
    <property type="evidence" value="ECO:0007669"/>
    <property type="project" value="UniProtKB-UniRule"/>
</dbReference>
<dbReference type="SUPFAM" id="SSF50249">
    <property type="entry name" value="Nucleic acid-binding proteins"/>
    <property type="match status" value="1"/>
</dbReference>
<comment type="caution">
    <text evidence="8">The sequence shown here is derived from an EMBL/GenBank/DDBJ whole genome shotgun (WGS) entry which is preliminary data.</text>
</comment>
<proteinExistence type="inferred from homology"/>
<dbReference type="GO" id="GO:0019843">
    <property type="term" value="F:rRNA binding"/>
    <property type="evidence" value="ECO:0007669"/>
    <property type="project" value="UniProtKB-UniRule"/>
</dbReference>
<evidence type="ECO:0000256" key="3">
    <source>
        <dbReference type="ARBA" id="ARBA00022884"/>
    </source>
</evidence>
<gene>
    <name evidence="6" type="primary">rpsQ</name>
    <name evidence="8" type="ORF">A2W59_01645</name>
</gene>
<dbReference type="HAMAP" id="MF_01345_B">
    <property type="entry name" value="Ribosomal_uS17_B"/>
    <property type="match status" value="1"/>
</dbReference>
<dbReference type="NCBIfam" id="NF004123">
    <property type="entry name" value="PRK05610.1"/>
    <property type="match status" value="1"/>
</dbReference>
<dbReference type="InterPro" id="IPR012340">
    <property type="entry name" value="NA-bd_OB-fold"/>
</dbReference>
<protein>
    <recommendedName>
        <fullName evidence="6">Small ribosomal subunit protein uS17</fullName>
    </recommendedName>
</protein>
<evidence type="ECO:0000256" key="5">
    <source>
        <dbReference type="ARBA" id="ARBA00023274"/>
    </source>
</evidence>
<evidence type="ECO:0000256" key="6">
    <source>
        <dbReference type="HAMAP-Rule" id="MF_01345"/>
    </source>
</evidence>
<reference evidence="8 9" key="1">
    <citation type="journal article" date="2016" name="Nat. Commun.">
        <title>Thousands of microbial genomes shed light on interconnected biogeochemical processes in an aquifer system.</title>
        <authorList>
            <person name="Anantharaman K."/>
            <person name="Brown C.T."/>
            <person name="Hug L.A."/>
            <person name="Sharon I."/>
            <person name="Castelle C.J."/>
            <person name="Probst A.J."/>
            <person name="Thomas B.C."/>
            <person name="Singh A."/>
            <person name="Wilkins M.J."/>
            <person name="Karaoz U."/>
            <person name="Brodie E.L."/>
            <person name="Williams K.H."/>
            <person name="Hubbard S.S."/>
            <person name="Banfield J.F."/>
        </authorList>
    </citation>
    <scope>NUCLEOTIDE SEQUENCE [LARGE SCALE GENOMIC DNA]</scope>
</reference>
<dbReference type="GO" id="GO:0006412">
    <property type="term" value="P:translation"/>
    <property type="evidence" value="ECO:0007669"/>
    <property type="project" value="UniProtKB-UniRule"/>
</dbReference>
<accession>A0A1G2PSM9</accession>
<keyword evidence="3 6" id="KW-0694">RNA-binding</keyword>
<dbReference type="PRINTS" id="PR00973">
    <property type="entry name" value="RIBOSOMALS17"/>
</dbReference>
<dbReference type="AlphaFoldDB" id="A0A1G2PSM9"/>
<dbReference type="PROSITE" id="PS00056">
    <property type="entry name" value="RIBOSOMAL_S17"/>
    <property type="match status" value="1"/>
</dbReference>
<evidence type="ECO:0000256" key="1">
    <source>
        <dbReference type="ARBA" id="ARBA00010254"/>
    </source>
</evidence>
<comment type="function">
    <text evidence="6">One of the primary rRNA binding proteins, it binds specifically to the 5'-end of 16S ribosomal RNA.</text>
</comment>
<dbReference type="InterPro" id="IPR019979">
    <property type="entry name" value="Ribosomal_uS17_CS"/>
</dbReference>
<dbReference type="PANTHER" id="PTHR10744">
    <property type="entry name" value="40S RIBOSOMAL PROTEIN S11 FAMILY MEMBER"/>
    <property type="match status" value="1"/>
</dbReference>
<name>A0A1G2PSM9_9BACT</name>
<dbReference type="EMBL" id="MHSU01000004">
    <property type="protein sequence ID" value="OHA51356.1"/>
    <property type="molecule type" value="Genomic_DNA"/>
</dbReference>
<dbReference type="Gene3D" id="2.40.50.140">
    <property type="entry name" value="Nucleic acid-binding proteins"/>
    <property type="match status" value="1"/>
</dbReference>
<organism evidence="8 9">
    <name type="scientific">Candidatus Terrybacteria bacterium RIFCSPHIGHO2_02_41_19</name>
    <dbReference type="NCBI Taxonomy" id="1802364"/>
    <lineage>
        <taxon>Bacteria</taxon>
        <taxon>Candidatus Terryibacteriota</taxon>
    </lineage>
</organism>
<dbReference type="CDD" id="cd00364">
    <property type="entry name" value="Ribosomal_uS17"/>
    <property type="match status" value="1"/>
</dbReference>
<dbReference type="Pfam" id="PF00366">
    <property type="entry name" value="Ribosomal_S17"/>
    <property type="match status" value="1"/>
</dbReference>
<comment type="subunit">
    <text evidence="6">Part of the 30S ribosomal subunit.</text>
</comment>
<evidence type="ECO:0000256" key="7">
    <source>
        <dbReference type="RuleBase" id="RU003872"/>
    </source>
</evidence>
<dbReference type="GO" id="GO:0022627">
    <property type="term" value="C:cytosolic small ribosomal subunit"/>
    <property type="evidence" value="ECO:0007669"/>
    <property type="project" value="UniProtKB-UniRule"/>
</dbReference>
<keyword evidence="2 6" id="KW-0699">rRNA-binding</keyword>
<evidence type="ECO:0000313" key="9">
    <source>
        <dbReference type="Proteomes" id="UP000178646"/>
    </source>
</evidence>
<keyword evidence="5 6" id="KW-0687">Ribonucleoprotein</keyword>